<accession>A0A3Q7FIN7</accession>
<dbReference type="Proteomes" id="UP000004994">
    <property type="component" value="Chromosome 3"/>
</dbReference>
<organism evidence="2">
    <name type="scientific">Solanum lycopersicum</name>
    <name type="common">Tomato</name>
    <name type="synonym">Lycopersicon esculentum</name>
    <dbReference type="NCBI Taxonomy" id="4081"/>
    <lineage>
        <taxon>Eukaryota</taxon>
        <taxon>Viridiplantae</taxon>
        <taxon>Streptophyta</taxon>
        <taxon>Embryophyta</taxon>
        <taxon>Tracheophyta</taxon>
        <taxon>Spermatophyta</taxon>
        <taxon>Magnoliopsida</taxon>
        <taxon>eudicotyledons</taxon>
        <taxon>Gunneridae</taxon>
        <taxon>Pentapetalae</taxon>
        <taxon>asterids</taxon>
        <taxon>lamiids</taxon>
        <taxon>Solanales</taxon>
        <taxon>Solanaceae</taxon>
        <taxon>Solanoideae</taxon>
        <taxon>Solaneae</taxon>
        <taxon>Solanum</taxon>
        <taxon>Solanum subgen. Lycopersicon</taxon>
    </lineage>
</organism>
<dbReference type="AlphaFoldDB" id="A0A3Q7FIN7"/>
<dbReference type="InterPro" id="IPR025753">
    <property type="entry name" value="AAA_N_dom"/>
</dbReference>
<sequence length="182" mass="20825">MSSSSAESKMKLAKIVLSASRFYYCDNHLTMTIDEFNGLVNNEIHEAAEIYLSNKLSPNIHRLKTSKPEKEKNINIVMERNEEDQNLFSFPWPCSDYKVATRFASLMMYGKFTDFKSLDVRGQLVAQIDCNSIINFVVNEAIKFVNHHRSDLQEGEGKQGAIAIEKNVKFIGESCEEKNKME</sequence>
<evidence type="ECO:0000313" key="2">
    <source>
        <dbReference type="EnsemblPlants" id="Solyc03g033835.1.1"/>
    </source>
</evidence>
<dbReference type="InParanoid" id="A0A3Q7FIN7"/>
<dbReference type="STRING" id="4081.A0A3Q7FIN7"/>
<evidence type="ECO:0000259" key="1">
    <source>
        <dbReference type="Pfam" id="PF14363"/>
    </source>
</evidence>
<dbReference type="EnsemblPlants" id="Solyc03g033835.1.1">
    <property type="protein sequence ID" value="Solyc03g033835.1.1"/>
    <property type="gene ID" value="Solyc03g033835.1"/>
</dbReference>
<reference evidence="2" key="2">
    <citation type="submission" date="2019-01" db="UniProtKB">
        <authorList>
            <consortium name="EnsemblPlants"/>
        </authorList>
    </citation>
    <scope>IDENTIFICATION</scope>
    <source>
        <strain evidence="2">cv. Heinz 1706</strain>
    </source>
</reference>
<reference evidence="2" key="1">
    <citation type="journal article" date="2012" name="Nature">
        <title>The tomato genome sequence provides insights into fleshy fruit evolution.</title>
        <authorList>
            <consortium name="Tomato Genome Consortium"/>
        </authorList>
    </citation>
    <scope>NUCLEOTIDE SEQUENCE [LARGE SCALE GENOMIC DNA]</scope>
    <source>
        <strain evidence="2">cv. Heinz 1706</strain>
    </source>
</reference>
<evidence type="ECO:0000313" key="3">
    <source>
        <dbReference type="Proteomes" id="UP000004994"/>
    </source>
</evidence>
<dbReference type="Gramene" id="Solyc03g033835.1.1">
    <property type="protein sequence ID" value="Solyc03g033835.1.1"/>
    <property type="gene ID" value="Solyc03g033835.1"/>
</dbReference>
<feature type="domain" description="AAA-type ATPase N-terminal" evidence="1">
    <location>
        <begin position="22"/>
        <end position="85"/>
    </location>
</feature>
<name>A0A3Q7FIN7_SOLLC</name>
<proteinExistence type="predicted"/>
<dbReference type="Pfam" id="PF14363">
    <property type="entry name" value="AAA_assoc"/>
    <property type="match status" value="1"/>
</dbReference>
<protein>
    <recommendedName>
        <fullName evidence="1">AAA-type ATPase N-terminal domain-containing protein</fullName>
    </recommendedName>
</protein>
<keyword evidence="3" id="KW-1185">Reference proteome</keyword>